<keyword evidence="3" id="KW-1185">Reference proteome</keyword>
<protein>
    <recommendedName>
        <fullName evidence="4">Bacteriophage protein</fullName>
    </recommendedName>
</protein>
<evidence type="ECO:0000256" key="1">
    <source>
        <dbReference type="SAM" id="MobiDB-lite"/>
    </source>
</evidence>
<feature type="region of interest" description="Disordered" evidence="1">
    <location>
        <begin position="123"/>
        <end position="144"/>
    </location>
</feature>
<gene>
    <name evidence="2" type="ORF">NFI99_23605</name>
</gene>
<sequence length="195" mass="20263">MAVKMTQDNLDAVLKSIAALVQQEVLVGVPDSTAGRKDEGTPISNAEIGYIMETGSPANNVPARPHLVPGVEDALPRVTAQLQRGVDAALSGNLEKVGQSLGAAGTLAASSVRLRIRSNVPPPLAPSTVASRYRQRGTKGPRKAEKEYAALIDAGAQAAGMSLAEIQSAAGIIPLINTGEYLKSITYVVRKKGAK</sequence>
<evidence type="ECO:0000313" key="3">
    <source>
        <dbReference type="Proteomes" id="UP001056386"/>
    </source>
</evidence>
<dbReference type="Proteomes" id="UP001056386">
    <property type="component" value="Chromosome 1"/>
</dbReference>
<dbReference type="EMBL" id="CP099587">
    <property type="protein sequence ID" value="USS44617.1"/>
    <property type="molecule type" value="Genomic_DNA"/>
</dbReference>
<dbReference type="RefSeq" id="WP_015875597.1">
    <property type="nucleotide sequence ID" value="NZ_CP033641.1"/>
</dbReference>
<evidence type="ECO:0008006" key="4">
    <source>
        <dbReference type="Google" id="ProtNLM"/>
    </source>
</evidence>
<evidence type="ECO:0000313" key="2">
    <source>
        <dbReference type="EMBL" id="USS44617.1"/>
    </source>
</evidence>
<reference evidence="2" key="1">
    <citation type="submission" date="2022-06" db="EMBL/GenBank/DDBJ databases">
        <title>Draft genome sequence of Burkholderia glumae strain GR20004 isolated from rice panicle showing bacterial panicle blight.</title>
        <authorList>
            <person name="Choi S.Y."/>
            <person name="Lee Y.H."/>
        </authorList>
    </citation>
    <scope>NUCLEOTIDE SEQUENCE</scope>
    <source>
        <strain evidence="2">GR20004</strain>
    </source>
</reference>
<accession>A0ABY5BCG1</accession>
<name>A0ABY5BCG1_BURGL</name>
<proteinExistence type="predicted"/>
<organism evidence="2 3">
    <name type="scientific">Burkholderia glumae</name>
    <name type="common">Pseudomonas glumae</name>
    <dbReference type="NCBI Taxonomy" id="337"/>
    <lineage>
        <taxon>Bacteria</taxon>
        <taxon>Pseudomonadati</taxon>
        <taxon>Pseudomonadota</taxon>
        <taxon>Betaproteobacteria</taxon>
        <taxon>Burkholderiales</taxon>
        <taxon>Burkholderiaceae</taxon>
        <taxon>Burkholderia</taxon>
    </lineage>
</organism>